<evidence type="ECO:0000313" key="2">
    <source>
        <dbReference type="Proteomes" id="UP000663920"/>
    </source>
</evidence>
<dbReference type="AlphaFoldDB" id="A0A975H898"/>
<accession>A0A975H898</accession>
<dbReference type="PROSITE" id="PS51257">
    <property type="entry name" value="PROKAR_LIPOPROTEIN"/>
    <property type="match status" value="1"/>
</dbReference>
<keyword evidence="2" id="KW-1185">Reference proteome</keyword>
<name>A0A975H898_9FLAO</name>
<reference evidence="1 2" key="1">
    <citation type="submission" date="2021-03" db="EMBL/GenBank/DDBJ databases">
        <title>Complete genome of Polaribacter_sp.SM13.</title>
        <authorList>
            <person name="Jeong S.W."/>
            <person name="Bae J.W."/>
        </authorList>
    </citation>
    <scope>NUCLEOTIDE SEQUENCE [LARGE SCALE GENOMIC DNA]</scope>
    <source>
        <strain evidence="1 2">SM13</strain>
    </source>
</reference>
<dbReference type="EMBL" id="CP071869">
    <property type="protein sequence ID" value="QTE21375.1"/>
    <property type="molecule type" value="Genomic_DNA"/>
</dbReference>
<evidence type="ECO:0008006" key="3">
    <source>
        <dbReference type="Google" id="ProtNLM"/>
    </source>
</evidence>
<gene>
    <name evidence="1" type="ORF">J3359_11110</name>
</gene>
<dbReference type="Proteomes" id="UP000663920">
    <property type="component" value="Chromosome"/>
</dbReference>
<evidence type="ECO:0000313" key="1">
    <source>
        <dbReference type="EMBL" id="QTE21375.1"/>
    </source>
</evidence>
<protein>
    <recommendedName>
        <fullName evidence="3">Lipoprotein</fullName>
    </recommendedName>
</protein>
<dbReference type="KEGG" id="pcea:J3359_11110"/>
<organism evidence="1 2">
    <name type="scientific">Polaribacter cellanae</name>
    <dbReference type="NCBI Taxonomy" id="2818493"/>
    <lineage>
        <taxon>Bacteria</taxon>
        <taxon>Pseudomonadati</taxon>
        <taxon>Bacteroidota</taxon>
        <taxon>Flavobacteriia</taxon>
        <taxon>Flavobacteriales</taxon>
        <taxon>Flavobacteriaceae</taxon>
    </lineage>
</organism>
<dbReference type="Pfam" id="PF19765">
    <property type="entry name" value="DUF6252"/>
    <property type="match status" value="1"/>
</dbReference>
<dbReference type="RefSeq" id="WP_208076934.1">
    <property type="nucleotide sequence ID" value="NZ_CP071869.1"/>
</dbReference>
<dbReference type="InterPro" id="IPR046219">
    <property type="entry name" value="DUF6252"/>
</dbReference>
<sequence length="177" mass="20112">MKKILLSFTIFVITITSCEKKDTPTLTPLQQLPPAIKIGANTAGCLVNGEAFLPKGHFSTGNLKCFYINQKDFSLGIAQVFKDTFRGIYIYDTNLEINKTYQLTNKDLVSLKNSKYAKYEDPYSSNFYQTTSKITGELTITHHDYNNAIISGTFWFDAVNNIGEKVEVREGRFDMKY</sequence>
<proteinExistence type="predicted"/>